<dbReference type="SMART" id="SM00633">
    <property type="entry name" value="Glyco_10"/>
    <property type="match status" value="1"/>
</dbReference>
<evidence type="ECO:0000256" key="6">
    <source>
        <dbReference type="RuleBase" id="RU361174"/>
    </source>
</evidence>
<keyword evidence="3 6" id="KW-0326">Glycosidase</keyword>
<keyword evidence="9" id="KW-1185">Reference proteome</keyword>
<evidence type="ECO:0000256" key="1">
    <source>
        <dbReference type="ARBA" id="ARBA00022801"/>
    </source>
</evidence>
<dbReference type="InterPro" id="IPR044846">
    <property type="entry name" value="GH10"/>
</dbReference>
<dbReference type="EC" id="3.2.1.8" evidence="6"/>
<dbReference type="Proteomes" id="UP000184474">
    <property type="component" value="Unassembled WGS sequence"/>
</dbReference>
<dbReference type="PROSITE" id="PS51760">
    <property type="entry name" value="GH10_2"/>
    <property type="match status" value="1"/>
</dbReference>
<feature type="active site" description="Nucleophile" evidence="5">
    <location>
        <position position="296"/>
    </location>
</feature>
<dbReference type="InterPro" id="IPR017853">
    <property type="entry name" value="GH"/>
</dbReference>
<evidence type="ECO:0000259" key="7">
    <source>
        <dbReference type="PROSITE" id="PS51760"/>
    </source>
</evidence>
<evidence type="ECO:0000313" key="8">
    <source>
        <dbReference type="EMBL" id="SHJ57104.1"/>
    </source>
</evidence>
<dbReference type="Pfam" id="PF00331">
    <property type="entry name" value="Glyco_hydro_10"/>
    <property type="match status" value="1"/>
</dbReference>
<evidence type="ECO:0000256" key="4">
    <source>
        <dbReference type="ARBA" id="ARBA00023326"/>
    </source>
</evidence>
<evidence type="ECO:0000256" key="3">
    <source>
        <dbReference type="ARBA" id="ARBA00023295"/>
    </source>
</evidence>
<evidence type="ECO:0000256" key="2">
    <source>
        <dbReference type="ARBA" id="ARBA00023277"/>
    </source>
</evidence>
<dbReference type="InterPro" id="IPR001000">
    <property type="entry name" value="GH10_dom"/>
</dbReference>
<dbReference type="GO" id="GO:0031176">
    <property type="term" value="F:endo-1,4-beta-xylanase activity"/>
    <property type="evidence" value="ECO:0007669"/>
    <property type="project" value="UniProtKB-EC"/>
</dbReference>
<comment type="catalytic activity">
    <reaction evidence="6">
        <text>Endohydrolysis of (1-&gt;4)-beta-D-xylosidic linkages in xylans.</text>
        <dbReference type="EC" id="3.2.1.8"/>
    </reaction>
</comment>
<dbReference type="Gene3D" id="3.20.20.80">
    <property type="entry name" value="Glycosidases"/>
    <property type="match status" value="1"/>
</dbReference>
<evidence type="ECO:0000256" key="5">
    <source>
        <dbReference type="PROSITE-ProRule" id="PRU10061"/>
    </source>
</evidence>
<comment type="similarity">
    <text evidence="6">Belongs to the glycosyl hydrolase 10 (cellulase F) family.</text>
</comment>
<dbReference type="PANTHER" id="PTHR31490">
    <property type="entry name" value="GLYCOSYL HYDROLASE"/>
    <property type="match status" value="1"/>
</dbReference>
<gene>
    <name evidence="8" type="ORF">SAMN04488028_101539</name>
</gene>
<dbReference type="InterPro" id="IPR031158">
    <property type="entry name" value="GH10_AS"/>
</dbReference>
<dbReference type="GO" id="GO:0045493">
    <property type="term" value="P:xylan catabolic process"/>
    <property type="evidence" value="ECO:0007669"/>
    <property type="project" value="UniProtKB-KW"/>
</dbReference>
<evidence type="ECO:0000313" key="9">
    <source>
        <dbReference type="Proteomes" id="UP000184474"/>
    </source>
</evidence>
<proteinExistence type="inferred from homology"/>
<keyword evidence="1 6" id="KW-0378">Hydrolase</keyword>
<dbReference type="PROSITE" id="PS00591">
    <property type="entry name" value="GH10_1"/>
    <property type="match status" value="1"/>
</dbReference>
<keyword evidence="4 6" id="KW-0624">Polysaccharide degradation</keyword>
<organism evidence="8 9">
    <name type="scientific">Reichenbachiella agariperforans</name>
    <dbReference type="NCBI Taxonomy" id="156994"/>
    <lineage>
        <taxon>Bacteria</taxon>
        <taxon>Pseudomonadati</taxon>
        <taxon>Bacteroidota</taxon>
        <taxon>Cytophagia</taxon>
        <taxon>Cytophagales</taxon>
        <taxon>Reichenbachiellaceae</taxon>
        <taxon>Reichenbachiella</taxon>
    </lineage>
</organism>
<dbReference type="PRINTS" id="PR00134">
    <property type="entry name" value="GLHYDRLASE10"/>
</dbReference>
<dbReference type="PANTHER" id="PTHR31490:SF90">
    <property type="entry name" value="ENDO-1,4-BETA-XYLANASE A"/>
    <property type="match status" value="1"/>
</dbReference>
<protein>
    <recommendedName>
        <fullName evidence="6">Beta-xylanase</fullName>
        <ecNumber evidence="6">3.2.1.8</ecNumber>
    </recommendedName>
</protein>
<name>A0A1M6KDT6_REIAG</name>
<dbReference type="STRING" id="156994.SAMN04488028_101539"/>
<dbReference type="SUPFAM" id="SSF51445">
    <property type="entry name" value="(Trans)glycosidases"/>
    <property type="match status" value="1"/>
</dbReference>
<keyword evidence="2 6" id="KW-0119">Carbohydrate metabolism</keyword>
<dbReference type="AlphaFoldDB" id="A0A1M6KDT6"/>
<feature type="domain" description="GH10" evidence="7">
    <location>
        <begin position="54"/>
        <end position="402"/>
    </location>
</feature>
<sequence>MTSNKFTLAEKQNNVSRYSANPVLRHLLTLDYNRITTLSYSALLFILIPFFSQAQKITSFKDGIGDKFYTGAALNVPQTIVGNDTTIQNIITEHFNAIVSGNTMKSGWLQRKKGEFNFNWADAFVDFGEQNDMFITGHTLVWHSQAPKWFFTDDDGNQVSREEMIRRMRDHIYTVVGRYKGRIDTWDVVNEAIEDDGSWRESKFYKIIGEDFIKLAFQFAHEADPEAELYYNDYSMSNPGRRAGVVAMVKSLQEAGIPIHGIGMQGHLGLDYPSLDEFEKSILAFSELGLKVSITELDITVLPSPWGDMGADVSTNVSYEERMNPYPDGLPKKVQKKFDQRYLDLYKLFLKHEDKIDRVTLWGVTDDHSWKNNWPIKGRTDYPLLFDRENQPKAVVQEIIDLYQK</sequence>
<keyword evidence="8" id="KW-0858">Xylan degradation</keyword>
<dbReference type="EMBL" id="FRAA01000001">
    <property type="protein sequence ID" value="SHJ57104.1"/>
    <property type="molecule type" value="Genomic_DNA"/>
</dbReference>
<reference evidence="9" key="1">
    <citation type="submission" date="2016-11" db="EMBL/GenBank/DDBJ databases">
        <authorList>
            <person name="Varghese N."/>
            <person name="Submissions S."/>
        </authorList>
    </citation>
    <scope>NUCLEOTIDE SEQUENCE [LARGE SCALE GENOMIC DNA]</scope>
    <source>
        <strain evidence="9">DSM 26134</strain>
    </source>
</reference>
<accession>A0A1M6KDT6</accession>